<dbReference type="SUPFAM" id="SSF48403">
    <property type="entry name" value="Ankyrin repeat"/>
    <property type="match status" value="1"/>
</dbReference>
<dbReference type="eggNOG" id="KOG0521">
    <property type="taxonomic scope" value="Eukaryota"/>
</dbReference>
<accession>T1HYS0</accession>
<proteinExistence type="predicted"/>
<dbReference type="CDD" id="cd13250">
    <property type="entry name" value="PH_ACAP"/>
    <property type="match status" value="1"/>
</dbReference>
<dbReference type="CDD" id="cd07603">
    <property type="entry name" value="BAR_ACAPs"/>
    <property type="match status" value="1"/>
</dbReference>
<dbReference type="Pfam" id="PF01412">
    <property type="entry name" value="ArfGap"/>
    <property type="match status" value="1"/>
</dbReference>
<dbReference type="CDD" id="cd08835">
    <property type="entry name" value="ArfGap_ACAP"/>
    <property type="match status" value="1"/>
</dbReference>
<keyword evidence="4" id="KW-0862">Zinc</keyword>
<dbReference type="InterPro" id="IPR027267">
    <property type="entry name" value="AH/BAR_dom_sf"/>
</dbReference>
<organism evidence="6 7">
    <name type="scientific">Rhodnius prolixus</name>
    <name type="common">Triatomid bug</name>
    <dbReference type="NCBI Taxonomy" id="13249"/>
    <lineage>
        <taxon>Eukaryota</taxon>
        <taxon>Metazoa</taxon>
        <taxon>Ecdysozoa</taxon>
        <taxon>Arthropoda</taxon>
        <taxon>Hexapoda</taxon>
        <taxon>Insecta</taxon>
        <taxon>Pterygota</taxon>
        <taxon>Neoptera</taxon>
        <taxon>Paraneoptera</taxon>
        <taxon>Hemiptera</taxon>
        <taxon>Heteroptera</taxon>
        <taxon>Panheteroptera</taxon>
        <taxon>Cimicomorpha</taxon>
        <taxon>Reduviidae</taxon>
        <taxon>Triatominae</taxon>
        <taxon>Rhodnius</taxon>
    </lineage>
</organism>
<evidence type="ECO:0000256" key="1">
    <source>
        <dbReference type="ARBA" id="ARBA00022723"/>
    </source>
</evidence>
<evidence type="ECO:0000256" key="2">
    <source>
        <dbReference type="ARBA" id="ARBA00022737"/>
    </source>
</evidence>
<dbReference type="InterPro" id="IPR001164">
    <property type="entry name" value="ArfGAP_dom"/>
</dbReference>
<dbReference type="AlphaFoldDB" id="T1HYS0"/>
<dbReference type="InParanoid" id="T1HYS0"/>
<dbReference type="Pfam" id="PF00169">
    <property type="entry name" value="PH"/>
    <property type="match status" value="1"/>
</dbReference>
<evidence type="ECO:0000313" key="7">
    <source>
        <dbReference type="Proteomes" id="UP000015103"/>
    </source>
</evidence>
<dbReference type="InterPro" id="IPR004148">
    <property type="entry name" value="BAR_dom"/>
</dbReference>
<evidence type="ECO:0008006" key="8">
    <source>
        <dbReference type="Google" id="ProtNLM"/>
    </source>
</evidence>
<dbReference type="InterPro" id="IPR045258">
    <property type="entry name" value="ACAP1/2/3-like"/>
</dbReference>
<dbReference type="SUPFAM" id="SSF103657">
    <property type="entry name" value="BAR/IMD domain-like"/>
    <property type="match status" value="1"/>
</dbReference>
<dbReference type="PROSITE" id="PS50115">
    <property type="entry name" value="ARFGAP"/>
    <property type="match status" value="1"/>
</dbReference>
<evidence type="ECO:0000256" key="5">
    <source>
        <dbReference type="ARBA" id="ARBA00023043"/>
    </source>
</evidence>
<dbReference type="Pfam" id="PF12796">
    <property type="entry name" value="Ank_2"/>
    <property type="match status" value="1"/>
</dbReference>
<dbReference type="Gene3D" id="1.10.220.150">
    <property type="entry name" value="Arf GTPase activating protein"/>
    <property type="match status" value="1"/>
</dbReference>
<dbReference type="Gene3D" id="1.20.1270.60">
    <property type="entry name" value="Arfaptin homology (AH) domain/BAR domain"/>
    <property type="match status" value="1"/>
</dbReference>
<dbReference type="OMA" id="GSVMSCE"/>
<dbReference type="Gene3D" id="1.25.40.20">
    <property type="entry name" value="Ankyrin repeat-containing domain"/>
    <property type="match status" value="1"/>
</dbReference>
<evidence type="ECO:0000313" key="6">
    <source>
        <dbReference type="EnsemblMetazoa" id="RPRC009190-PA"/>
    </source>
</evidence>
<keyword evidence="7" id="KW-1185">Reference proteome</keyword>
<dbReference type="SMART" id="SM00233">
    <property type="entry name" value="PH"/>
    <property type="match status" value="1"/>
</dbReference>
<dbReference type="STRING" id="13249.T1HYS0"/>
<dbReference type="FunFam" id="1.20.1270.60:FF:000025">
    <property type="entry name" value="arf-GAP with coiled-coil, ANK repeat and PH domain-containing protein 2"/>
    <property type="match status" value="1"/>
</dbReference>
<keyword evidence="1" id="KW-0479">Metal-binding</keyword>
<evidence type="ECO:0000256" key="3">
    <source>
        <dbReference type="ARBA" id="ARBA00022771"/>
    </source>
</evidence>
<dbReference type="FunCoup" id="T1HYS0">
    <property type="interactions" value="645"/>
</dbReference>
<evidence type="ECO:0000256" key="4">
    <source>
        <dbReference type="ARBA" id="ARBA00022833"/>
    </source>
</evidence>
<dbReference type="PANTHER" id="PTHR23180:SF399">
    <property type="entry name" value="BLOWN FUSE, ISOFORM A-RELATED"/>
    <property type="match status" value="1"/>
</dbReference>
<dbReference type="SMART" id="SM00105">
    <property type="entry name" value="ArfGap"/>
    <property type="match status" value="1"/>
</dbReference>
<dbReference type="GO" id="GO:0008270">
    <property type="term" value="F:zinc ion binding"/>
    <property type="evidence" value="ECO:0007669"/>
    <property type="project" value="UniProtKB-KW"/>
</dbReference>
<dbReference type="EnsemblMetazoa" id="RPRC009190-RA">
    <property type="protein sequence ID" value="RPRC009190-PA"/>
    <property type="gene ID" value="RPRC009190"/>
</dbReference>
<dbReference type="HOGENOM" id="CLU_012513_0_0_1"/>
<dbReference type="Pfam" id="PF16746">
    <property type="entry name" value="BAR_3"/>
    <property type="match status" value="1"/>
</dbReference>
<dbReference type="GO" id="GO:0005096">
    <property type="term" value="F:GTPase activator activity"/>
    <property type="evidence" value="ECO:0007669"/>
    <property type="project" value="InterPro"/>
</dbReference>
<dbReference type="EMBL" id="ACPB03018499">
    <property type="status" value="NOT_ANNOTATED_CDS"/>
    <property type="molecule type" value="Genomic_DNA"/>
</dbReference>
<dbReference type="PROSITE" id="PS50088">
    <property type="entry name" value="ANK_REPEAT"/>
    <property type="match status" value="1"/>
</dbReference>
<dbReference type="InterPro" id="IPR036770">
    <property type="entry name" value="Ankyrin_rpt-contain_sf"/>
</dbReference>
<dbReference type="InterPro" id="IPR011993">
    <property type="entry name" value="PH-like_dom_sf"/>
</dbReference>
<dbReference type="SMART" id="SM00248">
    <property type="entry name" value="ANK"/>
    <property type="match status" value="3"/>
</dbReference>
<reference evidence="6" key="1">
    <citation type="submission" date="2015-05" db="UniProtKB">
        <authorList>
            <consortium name="EnsemblMetazoa"/>
        </authorList>
    </citation>
    <scope>IDENTIFICATION</scope>
</reference>
<dbReference type="SUPFAM" id="SSF50729">
    <property type="entry name" value="PH domain-like"/>
    <property type="match status" value="1"/>
</dbReference>
<dbReference type="InterPro" id="IPR001849">
    <property type="entry name" value="PH_domain"/>
</dbReference>
<dbReference type="PROSITE" id="PS50297">
    <property type="entry name" value="ANK_REP_REGION"/>
    <property type="match status" value="1"/>
</dbReference>
<sequence>MVAADLLPECLKDSPKFRSLLAEEEAEIVFLETKLEKVLRACGSMVDCGKTYICQQTQFTNSLWELSSCFTNDPEVTSQLSRITHGLQEMNKYQSILLDQASRTILKNVSNFIKEDIKGLWESRQHFDKISSDLDIALTRHSQVPKSKPMEIEQAHSILQATSTCFRHTVLDHVYCLSMLQARKKHEILGTLLSYMQACCTYFHQGSDLCEGLQLFLRTLDEEVIQMRTESAKLEKTLGNRHTLASNFEEDDPSLPMQGYLFKRTTNAFKTWHRRWFCLKNNQLVYRKRTGEDQYTIMEDDLKLCSVKPAVDSERRFCFEVLSPTRSHMLQADSEEMFTKWITALQRGIGAALQLVLHQQDQELGLKSDDTCNNNRRTNGEFIYIFCFAFSFRIWDQLARIPGNDICCDCRSPEPRWASINLGITLCIDCSGVHRSLGVHYSKVRSLTLDAWEPEILKVMAELGNNIINSVYEANLDSNTERATPTCNGLIRESYIKKKWVERAFVGDINLSPLRCKRKWSVRKLRRRAVSRDKVPTLLSNEVKDDGVENEVAIVGEELDTKEPLPGVIDLESDDSTEGEDNVSTGKKRGCFQLLKIMFIMTNELNNLTHNSSTSLNLPCYLDKSFSNTFFINKSSAEEDISKLSPTLLLYKASAAHNIPVMCQALALGADKLWVNPENHNTGHLHQAIMSGSIMACEYLLLNGVPINAQDSNGKTPLHHATELGHTAQVCLLLKHRADQHLKDKEGVEPLDIAVRIANADIVTLLRLGRLNEEMKESEAGTGDDTFNDVVRDFSQLVYDPNGKVIRPIPNSS</sequence>
<dbReference type="PRINTS" id="PR00405">
    <property type="entry name" value="REVINTRACTNG"/>
</dbReference>
<dbReference type="SUPFAM" id="SSF57863">
    <property type="entry name" value="ArfGap/RecO-like zinc finger"/>
    <property type="match status" value="1"/>
</dbReference>
<keyword evidence="5" id="KW-0040">ANK repeat</keyword>
<dbReference type="PROSITE" id="PS50003">
    <property type="entry name" value="PH_DOMAIN"/>
    <property type="match status" value="1"/>
</dbReference>
<dbReference type="Gene3D" id="2.30.29.30">
    <property type="entry name" value="Pleckstrin-homology domain (PH domain)/Phosphotyrosine-binding domain (PTB)"/>
    <property type="match status" value="1"/>
</dbReference>
<dbReference type="InterPro" id="IPR038508">
    <property type="entry name" value="ArfGAP_dom_sf"/>
</dbReference>
<keyword evidence="3" id="KW-0863">Zinc-finger</keyword>
<dbReference type="InterPro" id="IPR037278">
    <property type="entry name" value="ARFGAP/RecO"/>
</dbReference>
<protein>
    <recommendedName>
        <fullName evidence="8">Gtpase activating protein</fullName>
    </recommendedName>
</protein>
<dbReference type="FunFam" id="1.10.220.150:FF:000007">
    <property type="entry name" value="Arf-GAP with coiled-coil, ANK repeat and PH domain-containing protein 2"/>
    <property type="match status" value="1"/>
</dbReference>
<dbReference type="VEuPathDB" id="VectorBase:RPRC009190"/>
<dbReference type="FunFam" id="2.30.29.30:FF:000026">
    <property type="entry name" value="Arf-GAP with coiled-coil, ANK repeat and PH domain-containing protein 2"/>
    <property type="match status" value="1"/>
</dbReference>
<dbReference type="Proteomes" id="UP000015103">
    <property type="component" value="Unassembled WGS sequence"/>
</dbReference>
<dbReference type="GO" id="GO:0005737">
    <property type="term" value="C:cytoplasm"/>
    <property type="evidence" value="ECO:0007669"/>
    <property type="project" value="InterPro"/>
</dbReference>
<keyword evidence="2" id="KW-0677">Repeat</keyword>
<name>T1HYS0_RHOPR</name>
<dbReference type="PANTHER" id="PTHR23180">
    <property type="entry name" value="CENTAURIN/ARF"/>
    <property type="match status" value="1"/>
</dbReference>
<dbReference type="InterPro" id="IPR002110">
    <property type="entry name" value="Ankyrin_rpt"/>
</dbReference>